<evidence type="ECO:0000256" key="3">
    <source>
        <dbReference type="ARBA" id="ARBA00022989"/>
    </source>
</evidence>
<evidence type="ECO:0000256" key="7">
    <source>
        <dbReference type="SAM" id="Phobius"/>
    </source>
</evidence>
<dbReference type="PANTHER" id="PTHR12428:SF65">
    <property type="entry name" value="CYTOCHROME C OXIDASE ASSEMBLY PROTEIN COX18, MITOCHONDRIAL"/>
    <property type="match status" value="1"/>
</dbReference>
<feature type="transmembrane region" description="Helical" evidence="7">
    <location>
        <begin position="316"/>
        <end position="336"/>
    </location>
</feature>
<dbReference type="CDD" id="cd20069">
    <property type="entry name" value="5TM_Oxa1-like"/>
    <property type="match status" value="1"/>
</dbReference>
<feature type="compositionally biased region" description="Low complexity" evidence="6">
    <location>
        <begin position="206"/>
        <end position="224"/>
    </location>
</feature>
<feature type="transmembrane region" description="Helical" evidence="7">
    <location>
        <begin position="389"/>
        <end position="410"/>
    </location>
</feature>
<keyword evidence="3 7" id="KW-1133">Transmembrane helix</keyword>
<dbReference type="GO" id="GO:0005743">
    <property type="term" value="C:mitochondrial inner membrane"/>
    <property type="evidence" value="ECO:0007669"/>
    <property type="project" value="TreeGrafter"/>
</dbReference>
<name>A0A024VQK2_PLAFA</name>
<gene>
    <name evidence="9" type="ORF">PFFCH_01548</name>
</gene>
<comment type="subcellular location">
    <subcellularLocation>
        <location evidence="1 5">Membrane</location>
        <topology evidence="1 5">Multi-pass membrane protein</topology>
    </subcellularLocation>
</comment>
<accession>A0A024VQK2</accession>
<evidence type="ECO:0000313" key="9">
    <source>
        <dbReference type="EMBL" id="ETW31014.1"/>
    </source>
</evidence>
<dbReference type="AlphaFoldDB" id="A0A024VQK2"/>
<dbReference type="OrthoDB" id="264532at2759"/>
<evidence type="ECO:0000313" key="10">
    <source>
        <dbReference type="Proteomes" id="UP000030656"/>
    </source>
</evidence>
<keyword evidence="4 7" id="KW-0472">Membrane</keyword>
<dbReference type="InterPro" id="IPR001708">
    <property type="entry name" value="YidC/ALB3/OXA1/COX18"/>
</dbReference>
<feature type="transmembrane region" description="Helical" evidence="7">
    <location>
        <begin position="442"/>
        <end position="463"/>
    </location>
</feature>
<evidence type="ECO:0000256" key="6">
    <source>
        <dbReference type="SAM" id="MobiDB-lite"/>
    </source>
</evidence>
<organism evidence="9 10">
    <name type="scientific">Plasmodium falciparum FCH/4</name>
    <dbReference type="NCBI Taxonomy" id="1036724"/>
    <lineage>
        <taxon>Eukaryota</taxon>
        <taxon>Sar</taxon>
        <taxon>Alveolata</taxon>
        <taxon>Apicomplexa</taxon>
        <taxon>Aconoidasida</taxon>
        <taxon>Haemosporida</taxon>
        <taxon>Plasmodiidae</taxon>
        <taxon>Plasmodium</taxon>
        <taxon>Plasmodium (Laverania)</taxon>
    </lineage>
</organism>
<evidence type="ECO:0000256" key="4">
    <source>
        <dbReference type="ARBA" id="ARBA00023136"/>
    </source>
</evidence>
<comment type="similarity">
    <text evidence="5">Belongs to the OXA1/ALB3/YidC family.</text>
</comment>
<dbReference type="GO" id="GO:0032977">
    <property type="term" value="F:membrane insertase activity"/>
    <property type="evidence" value="ECO:0007669"/>
    <property type="project" value="InterPro"/>
</dbReference>
<dbReference type="GO" id="GO:0032979">
    <property type="term" value="P:protein insertion into mitochondrial inner membrane from matrix"/>
    <property type="evidence" value="ECO:0007669"/>
    <property type="project" value="TreeGrafter"/>
</dbReference>
<dbReference type="InterPro" id="IPR028055">
    <property type="entry name" value="YidC/Oxa/ALB_C"/>
</dbReference>
<dbReference type="Proteomes" id="UP000030656">
    <property type="component" value="Unassembled WGS sequence"/>
</dbReference>
<reference evidence="9 10" key="2">
    <citation type="submission" date="2013-02" db="EMBL/GenBank/DDBJ databases">
        <title>The Genome Sequence of Plasmodium falciparum FCH/4.</title>
        <authorList>
            <consortium name="The Broad Institute Genome Sequencing Platform"/>
            <consortium name="The Broad Institute Genome Sequencing Center for Infectious Disease"/>
            <person name="Neafsey D."/>
            <person name="Cheeseman I."/>
            <person name="Volkman S."/>
            <person name="Adams J."/>
            <person name="Walker B."/>
            <person name="Young S.K."/>
            <person name="Zeng Q."/>
            <person name="Gargeya S."/>
            <person name="Fitzgerald M."/>
            <person name="Haas B."/>
            <person name="Abouelleil A."/>
            <person name="Alvarado L."/>
            <person name="Arachchi H.M."/>
            <person name="Berlin A.M."/>
            <person name="Chapman S.B."/>
            <person name="Dewar J."/>
            <person name="Goldberg J."/>
            <person name="Griggs A."/>
            <person name="Gujja S."/>
            <person name="Hansen M."/>
            <person name="Howarth C."/>
            <person name="Imamovic A."/>
            <person name="Larimer J."/>
            <person name="McCowan C."/>
            <person name="Murphy C."/>
            <person name="Neiman D."/>
            <person name="Pearson M."/>
            <person name="Priest M."/>
            <person name="Roberts A."/>
            <person name="Saif S."/>
            <person name="Shea T."/>
            <person name="Sisk P."/>
            <person name="Sykes S."/>
            <person name="Wortman J."/>
            <person name="Nusbaum C."/>
            <person name="Birren B."/>
        </authorList>
    </citation>
    <scope>NUCLEOTIDE SEQUENCE [LARGE SCALE GENOMIC DNA]</scope>
    <source>
        <strain evidence="9 10">FCH/4</strain>
    </source>
</reference>
<reference evidence="9 10" key="1">
    <citation type="submission" date="2013-02" db="EMBL/GenBank/DDBJ databases">
        <title>The Genome Annotation of Plasmodium falciparum FCH/4.</title>
        <authorList>
            <consortium name="The Broad Institute Genome Sequencing Platform"/>
            <consortium name="The Broad Institute Genome Sequencing Center for Infectious Disease"/>
            <person name="Neafsey D."/>
            <person name="Hoffman S."/>
            <person name="Volkman S."/>
            <person name="Rosenthal P."/>
            <person name="Walker B."/>
            <person name="Young S.K."/>
            <person name="Zeng Q."/>
            <person name="Gargeya S."/>
            <person name="Fitzgerald M."/>
            <person name="Haas B."/>
            <person name="Abouelleil A."/>
            <person name="Allen A.W."/>
            <person name="Alvarado L."/>
            <person name="Arachchi H.M."/>
            <person name="Berlin A.M."/>
            <person name="Chapman S.B."/>
            <person name="Gainer-Dewar J."/>
            <person name="Goldberg J."/>
            <person name="Griggs A."/>
            <person name="Gujja S."/>
            <person name="Hansen M."/>
            <person name="Howarth C."/>
            <person name="Imamovic A."/>
            <person name="Ireland A."/>
            <person name="Larimer J."/>
            <person name="McCowan C."/>
            <person name="Murphy C."/>
            <person name="Pearson M."/>
            <person name="Poon T.W."/>
            <person name="Priest M."/>
            <person name="Roberts A."/>
            <person name="Saif S."/>
            <person name="Shea T."/>
            <person name="Sisk P."/>
            <person name="Sykes S."/>
            <person name="Wortman J."/>
            <person name="Nusbaum C."/>
            <person name="Birren B."/>
        </authorList>
    </citation>
    <scope>NUCLEOTIDE SEQUENCE [LARGE SCALE GENOMIC DNA]</scope>
    <source>
        <strain evidence="9 10">FCH/4</strain>
    </source>
</reference>
<sequence>MFQQNNSLKCNFNIIFHHISFRTNKGEWTKGLSTNPNKINQIENNKSNINNTYYHIYQYDKSILVNKFIQMYIKMGYIKNKKNKISIKQNNNIYNKHNINNIYNIYNIYYNTFICSTNNVRNKQSFCNNNVHDKFGGLALFSRFFFTMPINNINNYFNKQHNDKNINDKFDTSHCEEDPDMGVSKNIDHLKREDEHGKALTNKEMNNNNNNNNNDDNIYNDDNVYNDDNNYNDGNIYNNNNDYAYNNKSNEGSTYPLNEEETNVNLTEDIYPYTDFIIEKCKLNIKSDVDIYENTWYVKLIYDLLNSTKLFFDCTWMSSIIMTTLFMRIIILPLTISSERDRRKQKILSPLLKELTKKLKDNAQDGNIKKAVEFKKKILNIRNTHGISLIPKSIILMAFFQTPLFFIFYFSMKRIASYPDIFKDFTFESPLWLDSLSLPDPYYILPILSSLLLLSNNELTLLIDKKINENNKQSNLNNQEETEFQKNMKKITKLAMRLFYLSSVLFFKSMPSGLFIYFITNTFFQLFITQICKIKIIENFLDLPPLHSKGFITSTNTSQQQTTSQKKIIHMNDYIYIFIYIFIGPYILYV</sequence>
<feature type="transmembrane region" description="Helical" evidence="7">
    <location>
        <begin position="574"/>
        <end position="589"/>
    </location>
</feature>
<proteinExistence type="inferred from homology"/>
<dbReference type="Pfam" id="PF02096">
    <property type="entry name" value="60KD_IMP"/>
    <property type="match status" value="1"/>
</dbReference>
<dbReference type="EMBL" id="KI927875">
    <property type="protein sequence ID" value="ETW31014.1"/>
    <property type="molecule type" value="Genomic_DNA"/>
</dbReference>
<evidence type="ECO:0000256" key="5">
    <source>
        <dbReference type="RuleBase" id="RU003945"/>
    </source>
</evidence>
<evidence type="ECO:0000256" key="2">
    <source>
        <dbReference type="ARBA" id="ARBA00022692"/>
    </source>
</evidence>
<feature type="domain" description="Membrane insertase YidC/Oxa/ALB C-terminal" evidence="8">
    <location>
        <begin position="316"/>
        <end position="532"/>
    </location>
</feature>
<evidence type="ECO:0000259" key="8">
    <source>
        <dbReference type="Pfam" id="PF02096"/>
    </source>
</evidence>
<feature type="region of interest" description="Disordered" evidence="6">
    <location>
        <begin position="199"/>
        <end position="224"/>
    </location>
</feature>
<keyword evidence="2 5" id="KW-0812">Transmembrane</keyword>
<feature type="transmembrane region" description="Helical" evidence="7">
    <location>
        <begin position="498"/>
        <end position="519"/>
    </location>
</feature>
<protein>
    <recommendedName>
        <fullName evidence="8">Membrane insertase YidC/Oxa/ALB C-terminal domain-containing protein</fullName>
    </recommendedName>
</protein>
<evidence type="ECO:0000256" key="1">
    <source>
        <dbReference type="ARBA" id="ARBA00004141"/>
    </source>
</evidence>
<dbReference type="PANTHER" id="PTHR12428">
    <property type="entry name" value="OXA1"/>
    <property type="match status" value="1"/>
</dbReference>